<reference evidence="2" key="1">
    <citation type="submission" date="2005-09" db="EMBL/GenBank/DDBJ databases">
        <authorList>
            <person name="Mural R.J."/>
            <person name="Li P.W."/>
            <person name="Adams M.D."/>
            <person name="Amanatides P.G."/>
            <person name="Baden-Tillson H."/>
            <person name="Barnstead M."/>
            <person name="Chin S.H."/>
            <person name="Dew I."/>
            <person name="Evans C.A."/>
            <person name="Ferriera S."/>
            <person name="Flanigan M."/>
            <person name="Fosler C."/>
            <person name="Glodek A."/>
            <person name="Gu Z."/>
            <person name="Holt R.A."/>
            <person name="Jennings D."/>
            <person name="Kraft C.L."/>
            <person name="Lu F."/>
            <person name="Nguyen T."/>
            <person name="Nusskern D.R."/>
            <person name="Pfannkoch C.M."/>
            <person name="Sitter C."/>
            <person name="Sutton G.G."/>
            <person name="Venter J.C."/>
            <person name="Wang Z."/>
            <person name="Woodage T."/>
            <person name="Zheng X.H."/>
            <person name="Zhong F."/>
        </authorList>
    </citation>
    <scope>NUCLEOTIDE SEQUENCE [LARGE SCALE GENOMIC DNA]</scope>
    <source>
        <strain>BN</strain>
        <strain evidence="2">Sprague-Dawley</strain>
    </source>
</reference>
<organism evidence="1 2">
    <name type="scientific">Rattus norvegicus</name>
    <name type="common">Rat</name>
    <dbReference type="NCBI Taxonomy" id="10116"/>
    <lineage>
        <taxon>Eukaryota</taxon>
        <taxon>Metazoa</taxon>
        <taxon>Chordata</taxon>
        <taxon>Craniata</taxon>
        <taxon>Vertebrata</taxon>
        <taxon>Euteleostomi</taxon>
        <taxon>Mammalia</taxon>
        <taxon>Eutheria</taxon>
        <taxon>Euarchontoglires</taxon>
        <taxon>Glires</taxon>
        <taxon>Rodentia</taxon>
        <taxon>Myomorpha</taxon>
        <taxon>Muroidea</taxon>
        <taxon>Muridae</taxon>
        <taxon>Murinae</taxon>
        <taxon>Rattus</taxon>
    </lineage>
</organism>
<evidence type="ECO:0000313" key="1">
    <source>
        <dbReference type="EMBL" id="EDM08495.1"/>
    </source>
</evidence>
<dbReference type="AlphaFoldDB" id="A6JBW8"/>
<dbReference type="EMBL" id="CH473980">
    <property type="protein sequence ID" value="EDM08495.1"/>
    <property type="molecule type" value="Genomic_DNA"/>
</dbReference>
<evidence type="ECO:0000313" key="2">
    <source>
        <dbReference type="Proteomes" id="UP000234681"/>
    </source>
</evidence>
<sequence length="36" mass="3821">MTSWRTSPACGSTSGLYGIWTPTCATLELTLPCSNN</sequence>
<protein>
    <submittedName>
        <fullName evidence="1">RCG24608</fullName>
    </submittedName>
</protein>
<dbReference type="Proteomes" id="UP000234681">
    <property type="component" value="Chromosome 1"/>
</dbReference>
<accession>A6JBW8</accession>
<name>A6JBW8_RAT</name>
<gene>
    <name evidence="1" type="ORF">rCG_24608</name>
</gene>
<proteinExistence type="predicted"/>